<keyword evidence="2" id="KW-1185">Reference proteome</keyword>
<dbReference type="STRING" id="351627.Csac_0201"/>
<dbReference type="Proteomes" id="UP000000256">
    <property type="component" value="Chromosome"/>
</dbReference>
<dbReference type="eggNOG" id="COG1598">
    <property type="taxonomic scope" value="Bacteria"/>
</dbReference>
<dbReference type="InterPro" id="IPR051404">
    <property type="entry name" value="TA_system_antitoxin"/>
</dbReference>
<dbReference type="PANTHER" id="PTHR34504">
    <property type="entry name" value="ANTITOXIN HICB"/>
    <property type="match status" value="1"/>
</dbReference>
<organism evidence="1 2">
    <name type="scientific">Caldicellulosiruptor saccharolyticus (strain ATCC 43494 / DSM 8903 / Tp8T 6331)</name>
    <dbReference type="NCBI Taxonomy" id="351627"/>
    <lineage>
        <taxon>Bacteria</taxon>
        <taxon>Bacillati</taxon>
        <taxon>Bacillota</taxon>
        <taxon>Bacillota incertae sedis</taxon>
        <taxon>Caldicellulosiruptorales</taxon>
        <taxon>Caldicellulosiruptoraceae</taxon>
        <taxon>Caldicellulosiruptor</taxon>
    </lineage>
</organism>
<dbReference type="InterPro" id="IPR013321">
    <property type="entry name" value="Arc_rbn_hlx_hlx"/>
</dbReference>
<dbReference type="SUPFAM" id="SSF143100">
    <property type="entry name" value="TTHA1013/TTHA0281-like"/>
    <property type="match status" value="1"/>
</dbReference>
<reference evidence="1 2" key="1">
    <citation type="journal article" date="2008" name="Appl. Environ. Microbiol.">
        <title>Hydrogenomics of the extremely thermophilic bacterium Caldicellulosiruptor saccharolyticus.</title>
        <authorList>
            <person name="van de Werken H.J."/>
            <person name="Verhaart M.R."/>
            <person name="VanFossen A.L."/>
            <person name="Willquist K."/>
            <person name="Lewis D.L."/>
            <person name="Nichols J.D."/>
            <person name="Goorissen H.P."/>
            <person name="Mongodin E.F."/>
            <person name="Nelson K.E."/>
            <person name="van Niel E.W."/>
            <person name="Stams A.J."/>
            <person name="Ward D.E."/>
            <person name="de Vos W.M."/>
            <person name="van der Oost J."/>
            <person name="Kelly R.M."/>
            <person name="Kengen S.W."/>
        </authorList>
    </citation>
    <scope>NUCLEOTIDE SEQUENCE [LARGE SCALE GENOMIC DNA]</scope>
    <source>
        <strain evidence="2">ATCC 43494 / DSM 8903 / Tp8T 6331</strain>
    </source>
</reference>
<dbReference type="PANTHER" id="PTHR34504:SF2">
    <property type="entry name" value="UPF0150 PROTEIN SSL0259"/>
    <property type="match status" value="1"/>
</dbReference>
<protein>
    <recommendedName>
        <fullName evidence="3">HicB-like antitoxin of toxin-antitoxin system domain-containing protein</fullName>
    </recommendedName>
</protein>
<dbReference type="GO" id="GO:0006355">
    <property type="term" value="P:regulation of DNA-templated transcription"/>
    <property type="evidence" value="ECO:0007669"/>
    <property type="project" value="InterPro"/>
</dbReference>
<evidence type="ECO:0000313" key="1">
    <source>
        <dbReference type="EMBL" id="ABP65849.1"/>
    </source>
</evidence>
<dbReference type="CDD" id="cd09726">
    <property type="entry name" value="RAMP_I_III"/>
    <property type="match status" value="1"/>
</dbReference>
<dbReference type="OrthoDB" id="5419659at2"/>
<dbReference type="Gene3D" id="3.30.160.250">
    <property type="match status" value="1"/>
</dbReference>
<dbReference type="InterPro" id="IPR008651">
    <property type="entry name" value="Uncharacterised_HicB"/>
</dbReference>
<dbReference type="EMBL" id="CP000679">
    <property type="protein sequence ID" value="ABP65849.1"/>
    <property type="molecule type" value="Genomic_DNA"/>
</dbReference>
<dbReference type="Pfam" id="PF05534">
    <property type="entry name" value="HicB"/>
    <property type="match status" value="1"/>
</dbReference>
<dbReference type="AlphaFoldDB" id="A4XG14"/>
<name>A4XG14_CALS8</name>
<accession>A4XG14</accession>
<sequence length="161" mass="18218">MDYKVEIIKLSEEDGGGYLAIVPKLPGCMSDGSTPHEALENVQDAIKCWIETAREKGRQIPPPDEYKEEEYSGRLVLRIPKSLHKHLAEEAKKEGVSLNSFIQHLISYALGCRENKTQELAIPYIPGSTLKGSIRKLFIKKEHYNPPVLQLGNFQQKDRSD</sequence>
<dbReference type="SUPFAM" id="SSF47598">
    <property type="entry name" value="Ribbon-helix-helix"/>
    <property type="match status" value="1"/>
</dbReference>
<gene>
    <name evidence="1" type="ordered locus">Csac_0201</name>
</gene>
<evidence type="ECO:0008006" key="3">
    <source>
        <dbReference type="Google" id="ProtNLM"/>
    </source>
</evidence>
<dbReference type="InterPro" id="IPR010985">
    <property type="entry name" value="Ribbon_hlx_hlx"/>
</dbReference>
<proteinExistence type="predicted"/>
<dbReference type="RefSeq" id="WP_011915814.1">
    <property type="nucleotide sequence ID" value="NC_009437.1"/>
</dbReference>
<evidence type="ECO:0000313" key="2">
    <source>
        <dbReference type="Proteomes" id="UP000000256"/>
    </source>
</evidence>
<dbReference type="KEGG" id="csc:Csac_0201"/>
<dbReference type="InterPro" id="IPR035069">
    <property type="entry name" value="TTHA1013/TTHA0281-like"/>
</dbReference>
<dbReference type="Gene3D" id="1.10.1220.10">
    <property type="entry name" value="Met repressor-like"/>
    <property type="match status" value="1"/>
</dbReference>
<dbReference type="HOGENOM" id="CLU_125405_0_0_9"/>